<dbReference type="InterPro" id="IPR001374">
    <property type="entry name" value="R3H_dom"/>
</dbReference>
<dbReference type="PROSITE" id="PS50174">
    <property type="entry name" value="G_PATCH"/>
    <property type="match status" value="1"/>
</dbReference>
<dbReference type="SUPFAM" id="SSF82708">
    <property type="entry name" value="R3H domain"/>
    <property type="match status" value="1"/>
</dbReference>
<evidence type="ECO:0000256" key="8">
    <source>
        <dbReference type="ARBA" id="ARBA00023242"/>
    </source>
</evidence>
<feature type="compositionally biased region" description="Basic residues" evidence="9">
    <location>
        <begin position="432"/>
        <end position="441"/>
    </location>
</feature>
<dbReference type="GO" id="GO:0005737">
    <property type="term" value="C:cytoplasm"/>
    <property type="evidence" value="ECO:0007669"/>
    <property type="project" value="UniProtKB-SubCell"/>
</dbReference>
<dbReference type="InterPro" id="IPR036867">
    <property type="entry name" value="R3H_dom_sf"/>
</dbReference>
<dbReference type="Pfam" id="PF01424">
    <property type="entry name" value="R3H"/>
    <property type="match status" value="1"/>
</dbReference>
<evidence type="ECO:0000256" key="3">
    <source>
        <dbReference type="ARBA" id="ARBA00010306"/>
    </source>
</evidence>
<dbReference type="CDD" id="cd02646">
    <property type="entry name" value="R3H_G-patch"/>
    <property type="match status" value="1"/>
</dbReference>
<feature type="compositionally biased region" description="Polar residues" evidence="9">
    <location>
        <begin position="146"/>
        <end position="155"/>
    </location>
</feature>
<evidence type="ECO:0000313" key="12">
    <source>
        <dbReference type="EMBL" id="KAF2459578.1"/>
    </source>
</evidence>
<dbReference type="Proteomes" id="UP000799766">
    <property type="component" value="Unassembled WGS sequence"/>
</dbReference>
<feature type="compositionally biased region" description="Basic and acidic residues" evidence="9">
    <location>
        <begin position="123"/>
        <end position="143"/>
    </location>
</feature>
<feature type="region of interest" description="Disordered" evidence="9">
    <location>
        <begin position="427"/>
        <end position="449"/>
    </location>
</feature>
<feature type="domain" description="R3H" evidence="11">
    <location>
        <begin position="547"/>
        <end position="609"/>
    </location>
</feature>
<feature type="region of interest" description="Disordered" evidence="9">
    <location>
        <begin position="310"/>
        <end position="383"/>
    </location>
</feature>
<evidence type="ECO:0000259" key="10">
    <source>
        <dbReference type="PROSITE" id="PS50174"/>
    </source>
</evidence>
<dbReference type="InterPro" id="IPR034082">
    <property type="entry name" value="R3H_G-patch"/>
</dbReference>
<keyword evidence="13" id="KW-1185">Reference proteome</keyword>
<feature type="compositionally biased region" description="Low complexity" evidence="9">
    <location>
        <begin position="156"/>
        <end position="169"/>
    </location>
</feature>
<name>A0A6A6P6Y8_9PEZI</name>
<keyword evidence="5" id="KW-0963">Cytoplasm</keyword>
<feature type="compositionally biased region" description="Acidic residues" evidence="9">
    <location>
        <begin position="356"/>
        <end position="370"/>
    </location>
</feature>
<feature type="region of interest" description="Disordered" evidence="9">
    <location>
        <begin position="1"/>
        <end position="47"/>
    </location>
</feature>
<dbReference type="GO" id="GO:0003676">
    <property type="term" value="F:nucleic acid binding"/>
    <property type="evidence" value="ECO:0007669"/>
    <property type="project" value="UniProtKB-UniRule"/>
</dbReference>
<feature type="compositionally biased region" description="Basic residues" evidence="9">
    <location>
        <begin position="235"/>
        <end position="247"/>
    </location>
</feature>
<dbReference type="SMART" id="SM00443">
    <property type="entry name" value="G_patch"/>
    <property type="match status" value="1"/>
</dbReference>
<evidence type="ECO:0000256" key="2">
    <source>
        <dbReference type="ARBA" id="ARBA00004496"/>
    </source>
</evidence>
<dbReference type="GO" id="GO:0006397">
    <property type="term" value="P:mRNA processing"/>
    <property type="evidence" value="ECO:0007669"/>
    <property type="project" value="UniProtKB-KW"/>
</dbReference>
<dbReference type="Pfam" id="PF01585">
    <property type="entry name" value="G-patch"/>
    <property type="match status" value="1"/>
</dbReference>
<accession>A0A6A6P6Y8</accession>
<dbReference type="SMART" id="SM00393">
    <property type="entry name" value="R3H"/>
    <property type="match status" value="1"/>
</dbReference>
<comment type="similarity">
    <text evidence="3">Belongs to the SQS1 family.</text>
</comment>
<evidence type="ECO:0000256" key="9">
    <source>
        <dbReference type="SAM" id="MobiDB-lite"/>
    </source>
</evidence>
<evidence type="ECO:0000256" key="4">
    <source>
        <dbReference type="ARBA" id="ARBA00018964"/>
    </source>
</evidence>
<feature type="compositionally biased region" description="Polar residues" evidence="9">
    <location>
        <begin position="196"/>
        <end position="214"/>
    </location>
</feature>
<feature type="compositionally biased region" description="Polar residues" evidence="9">
    <location>
        <begin position="328"/>
        <end position="337"/>
    </location>
</feature>
<organism evidence="12 13">
    <name type="scientific">Lineolata rhizophorae</name>
    <dbReference type="NCBI Taxonomy" id="578093"/>
    <lineage>
        <taxon>Eukaryota</taxon>
        <taxon>Fungi</taxon>
        <taxon>Dikarya</taxon>
        <taxon>Ascomycota</taxon>
        <taxon>Pezizomycotina</taxon>
        <taxon>Dothideomycetes</taxon>
        <taxon>Dothideomycetes incertae sedis</taxon>
        <taxon>Lineolatales</taxon>
        <taxon>Lineolataceae</taxon>
        <taxon>Lineolata</taxon>
    </lineage>
</organism>
<dbReference type="EMBL" id="MU001675">
    <property type="protein sequence ID" value="KAF2459578.1"/>
    <property type="molecule type" value="Genomic_DNA"/>
</dbReference>
<keyword evidence="7" id="KW-0508">mRNA splicing</keyword>
<reference evidence="12" key="1">
    <citation type="journal article" date="2020" name="Stud. Mycol.">
        <title>101 Dothideomycetes genomes: a test case for predicting lifestyles and emergence of pathogens.</title>
        <authorList>
            <person name="Haridas S."/>
            <person name="Albert R."/>
            <person name="Binder M."/>
            <person name="Bloem J."/>
            <person name="Labutti K."/>
            <person name="Salamov A."/>
            <person name="Andreopoulos B."/>
            <person name="Baker S."/>
            <person name="Barry K."/>
            <person name="Bills G."/>
            <person name="Bluhm B."/>
            <person name="Cannon C."/>
            <person name="Castanera R."/>
            <person name="Culley D."/>
            <person name="Daum C."/>
            <person name="Ezra D."/>
            <person name="Gonzalez J."/>
            <person name="Henrissat B."/>
            <person name="Kuo A."/>
            <person name="Liang C."/>
            <person name="Lipzen A."/>
            <person name="Lutzoni F."/>
            <person name="Magnuson J."/>
            <person name="Mondo S."/>
            <person name="Nolan M."/>
            <person name="Ohm R."/>
            <person name="Pangilinan J."/>
            <person name="Park H.-J."/>
            <person name="Ramirez L."/>
            <person name="Alfaro M."/>
            <person name="Sun H."/>
            <person name="Tritt A."/>
            <person name="Yoshinaga Y."/>
            <person name="Zwiers L.-H."/>
            <person name="Turgeon B."/>
            <person name="Goodwin S."/>
            <person name="Spatafora J."/>
            <person name="Crous P."/>
            <person name="Grigoriev I."/>
        </authorList>
    </citation>
    <scope>NUCLEOTIDE SEQUENCE</scope>
    <source>
        <strain evidence="12">ATCC 16933</strain>
    </source>
</reference>
<evidence type="ECO:0000256" key="7">
    <source>
        <dbReference type="ARBA" id="ARBA00023187"/>
    </source>
</evidence>
<evidence type="ECO:0000256" key="6">
    <source>
        <dbReference type="ARBA" id="ARBA00022664"/>
    </source>
</evidence>
<feature type="domain" description="G-patch" evidence="10">
    <location>
        <begin position="666"/>
        <end position="709"/>
    </location>
</feature>
<feature type="region of interest" description="Disordered" evidence="9">
    <location>
        <begin position="81"/>
        <end position="258"/>
    </location>
</feature>
<feature type="compositionally biased region" description="Low complexity" evidence="9">
    <location>
        <begin position="97"/>
        <end position="116"/>
    </location>
</feature>
<dbReference type="AlphaFoldDB" id="A0A6A6P6Y8"/>
<evidence type="ECO:0000256" key="5">
    <source>
        <dbReference type="ARBA" id="ARBA00022490"/>
    </source>
</evidence>
<proteinExistence type="inferred from homology"/>
<evidence type="ECO:0000256" key="1">
    <source>
        <dbReference type="ARBA" id="ARBA00004123"/>
    </source>
</evidence>
<sequence length="709" mass="77670">MARGKKKRFPPKRFQAPPKGHGNASYDSSAGRARNNGPGSSNVPRSLPFSLADEARLTSGHDKHWLHGTKLRNLPVSFVSAGRLAGNGPDKQADVAPDSARPSSNSSPSPVEPQESLANLTLEDDKPPVVPRSENDHVQDSDQFRGVTSQTNTSGSPLRTASPTPSSSTEEIVLFRGRNPPGSVLHPRVADPPPTSSAKALNDSKQTASSNCGKQTPGCGPPQGATSNEKPSKDKFRRQKPTKRFRRAAAATRAEQNIEDGEAHRDYVFNLGEHGFLNDSTLLRPMDGATSNELEKYLLDVEKYPEAYQDRPGRHTVFPTSLAPENLLATSRSSSDQYPELESRDSTSDDGFGAGSDDDALNDEEEDGDNENSNTDESFEDEKDIIKRRMDQLDDERIAELLAKQNFYGMGSEELLIFGADDAGDFGGPSTKLKRPSRPSQHRGNDREQHFPSATVMADVLEQDPYGGFDVMDYERPSLKNKAKGRRNPTPFELSDNELESAMKAQWELDRNKKRLKKAEREQLRAQGLLGRKNKGIADLSVKYHEGMSILDIKEEFKLFLTSTLDSRTFPPLEKNDRAFVHALAAGFGLKSKSSGKGNNRCPTLIKTTLTAEFDDVVFTRLQGRYHQGFMPRPRKAARTKRGGGTSAATYMEGEIVGHAAPEIGSENRGRAMLEKMGWSKGTALGALNNKGIMEPITHVVKTSKAGLG</sequence>
<keyword evidence="6" id="KW-0507">mRNA processing</keyword>
<dbReference type="PROSITE" id="PS51061">
    <property type="entry name" value="R3H"/>
    <property type="match status" value="1"/>
</dbReference>
<comment type="subcellular location">
    <subcellularLocation>
        <location evidence="2">Cytoplasm</location>
    </subcellularLocation>
    <subcellularLocation>
        <location evidence="1">Nucleus</location>
    </subcellularLocation>
</comment>
<evidence type="ECO:0000313" key="13">
    <source>
        <dbReference type="Proteomes" id="UP000799766"/>
    </source>
</evidence>
<dbReference type="GO" id="GO:0005634">
    <property type="term" value="C:nucleus"/>
    <property type="evidence" value="ECO:0007669"/>
    <property type="project" value="UniProtKB-SubCell"/>
</dbReference>
<dbReference type="PANTHER" id="PTHR14195">
    <property type="entry name" value="G PATCH DOMAIN CONTAINING PROTEIN 2"/>
    <property type="match status" value="1"/>
</dbReference>
<feature type="compositionally biased region" description="Basic residues" evidence="9">
    <location>
        <begin position="1"/>
        <end position="11"/>
    </location>
</feature>
<evidence type="ECO:0000259" key="11">
    <source>
        <dbReference type="PROSITE" id="PS51061"/>
    </source>
</evidence>
<dbReference type="Gene3D" id="3.30.1370.50">
    <property type="entry name" value="R3H-like domain"/>
    <property type="match status" value="1"/>
</dbReference>
<dbReference type="InterPro" id="IPR051189">
    <property type="entry name" value="Splicing_assoc_domain"/>
</dbReference>
<protein>
    <recommendedName>
        <fullName evidence="4">Protein SQS1</fullName>
    </recommendedName>
</protein>
<dbReference type="GO" id="GO:0008380">
    <property type="term" value="P:RNA splicing"/>
    <property type="evidence" value="ECO:0007669"/>
    <property type="project" value="UniProtKB-KW"/>
</dbReference>
<keyword evidence="8" id="KW-0539">Nucleus</keyword>
<dbReference type="InterPro" id="IPR000467">
    <property type="entry name" value="G_patch_dom"/>
</dbReference>
<dbReference type="OrthoDB" id="21470at2759"/>
<gene>
    <name evidence="12" type="ORF">BDY21DRAFT_377917</name>
</gene>